<dbReference type="Proteomes" id="UP000189670">
    <property type="component" value="Unassembled WGS sequence"/>
</dbReference>
<dbReference type="Pfam" id="PF00072">
    <property type="entry name" value="Response_reg"/>
    <property type="match status" value="1"/>
</dbReference>
<dbReference type="InterPro" id="IPR011006">
    <property type="entry name" value="CheY-like_superfamily"/>
</dbReference>
<protein>
    <submittedName>
        <fullName evidence="4">Two-component system, OmpR family, phosphate regulon response regulator OmpR</fullName>
    </submittedName>
</protein>
<sequence length="157" mass="18308">MQRKSFIHHVLIVDHKYSDELAIQKEHQSYNFIILPDFQNALNLINTNFIPMVIVCNIDLQCNSFTGLSFISNIRCNESWSSIPIIALSRESHADVILESLKRGAIDFVKCPYQPVELLKRIQHASNINRPQYCQQPLKIDNKNSQLKELRKCMLRR</sequence>
<dbReference type="Gene3D" id="3.40.50.2300">
    <property type="match status" value="1"/>
</dbReference>
<dbReference type="EMBL" id="ATBP01000506">
    <property type="protein sequence ID" value="ETR70016.1"/>
    <property type="molecule type" value="Genomic_DNA"/>
</dbReference>
<feature type="domain" description="Response regulatory" evidence="3">
    <location>
        <begin position="9"/>
        <end position="126"/>
    </location>
</feature>
<dbReference type="PANTHER" id="PTHR44591:SF3">
    <property type="entry name" value="RESPONSE REGULATORY DOMAIN-CONTAINING PROTEIN"/>
    <property type="match status" value="1"/>
</dbReference>
<gene>
    <name evidence="4" type="ORF">OMM_09131</name>
</gene>
<evidence type="ECO:0000259" key="3">
    <source>
        <dbReference type="PROSITE" id="PS50110"/>
    </source>
</evidence>
<comment type="caution">
    <text evidence="4">The sequence shown here is derived from an EMBL/GenBank/DDBJ whole genome shotgun (WGS) entry which is preliminary data.</text>
</comment>
<dbReference type="AlphaFoldDB" id="A0A1V1P5I7"/>
<evidence type="ECO:0000256" key="2">
    <source>
        <dbReference type="PROSITE-ProRule" id="PRU00169"/>
    </source>
</evidence>
<organism evidence="4 5">
    <name type="scientific">Candidatus Magnetoglobus multicellularis str. Araruama</name>
    <dbReference type="NCBI Taxonomy" id="890399"/>
    <lineage>
        <taxon>Bacteria</taxon>
        <taxon>Pseudomonadati</taxon>
        <taxon>Thermodesulfobacteriota</taxon>
        <taxon>Desulfobacteria</taxon>
        <taxon>Desulfobacterales</taxon>
        <taxon>Desulfobacteraceae</taxon>
        <taxon>Candidatus Magnetoglobus</taxon>
    </lineage>
</organism>
<dbReference type="PANTHER" id="PTHR44591">
    <property type="entry name" value="STRESS RESPONSE REGULATOR PROTEIN 1"/>
    <property type="match status" value="1"/>
</dbReference>
<dbReference type="InterPro" id="IPR001789">
    <property type="entry name" value="Sig_transdc_resp-reg_receiver"/>
</dbReference>
<comment type="caution">
    <text evidence="2">Lacks conserved residue(s) required for the propagation of feature annotation.</text>
</comment>
<evidence type="ECO:0000313" key="5">
    <source>
        <dbReference type="Proteomes" id="UP000189670"/>
    </source>
</evidence>
<reference evidence="5" key="1">
    <citation type="submission" date="2012-11" db="EMBL/GenBank/DDBJ databases">
        <authorList>
            <person name="Lucero-Rivera Y.E."/>
            <person name="Tovar-Ramirez D."/>
        </authorList>
    </citation>
    <scope>NUCLEOTIDE SEQUENCE [LARGE SCALE GENOMIC DNA]</scope>
    <source>
        <strain evidence="5">Araruama</strain>
    </source>
</reference>
<proteinExistence type="predicted"/>
<dbReference type="SMART" id="SM00448">
    <property type="entry name" value="REC"/>
    <property type="match status" value="1"/>
</dbReference>
<keyword evidence="1" id="KW-0597">Phosphoprotein</keyword>
<evidence type="ECO:0000256" key="1">
    <source>
        <dbReference type="ARBA" id="ARBA00022553"/>
    </source>
</evidence>
<dbReference type="InterPro" id="IPR050595">
    <property type="entry name" value="Bact_response_regulator"/>
</dbReference>
<dbReference type="SUPFAM" id="SSF52172">
    <property type="entry name" value="CheY-like"/>
    <property type="match status" value="1"/>
</dbReference>
<accession>A0A1V1P5I7</accession>
<dbReference type="GO" id="GO:0000160">
    <property type="term" value="P:phosphorelay signal transduction system"/>
    <property type="evidence" value="ECO:0007669"/>
    <property type="project" value="InterPro"/>
</dbReference>
<evidence type="ECO:0000313" key="4">
    <source>
        <dbReference type="EMBL" id="ETR70016.1"/>
    </source>
</evidence>
<dbReference type="PROSITE" id="PS50110">
    <property type="entry name" value="RESPONSE_REGULATORY"/>
    <property type="match status" value="1"/>
</dbReference>
<name>A0A1V1P5I7_9BACT</name>